<accession>A0A4R6DXC4</accession>
<dbReference type="Pfam" id="PF08240">
    <property type="entry name" value="ADH_N"/>
    <property type="match status" value="1"/>
</dbReference>
<name>A0A4R6DXC4_9RHOO</name>
<dbReference type="Proteomes" id="UP000295129">
    <property type="component" value="Unassembled WGS sequence"/>
</dbReference>
<protein>
    <submittedName>
        <fullName evidence="2">NADPH:quinone reductase-like Zn-dependent oxidoreductase</fullName>
    </submittedName>
</protein>
<dbReference type="CDD" id="cd08241">
    <property type="entry name" value="QOR1"/>
    <property type="match status" value="1"/>
</dbReference>
<dbReference type="InterPro" id="IPR013149">
    <property type="entry name" value="ADH-like_C"/>
</dbReference>
<dbReference type="AlphaFoldDB" id="A0A4R6DXC4"/>
<comment type="caution">
    <text evidence="2">The sequence shown here is derived from an EMBL/GenBank/DDBJ whole genome shotgun (WGS) entry which is preliminary data.</text>
</comment>
<dbReference type="SUPFAM" id="SSF51735">
    <property type="entry name" value="NAD(P)-binding Rossmann-fold domains"/>
    <property type="match status" value="1"/>
</dbReference>
<dbReference type="Gene3D" id="3.90.180.10">
    <property type="entry name" value="Medium-chain alcohol dehydrogenases, catalytic domain"/>
    <property type="match status" value="1"/>
</dbReference>
<dbReference type="InterPro" id="IPR013154">
    <property type="entry name" value="ADH-like_N"/>
</dbReference>
<evidence type="ECO:0000259" key="1">
    <source>
        <dbReference type="SMART" id="SM00829"/>
    </source>
</evidence>
<dbReference type="OrthoDB" id="4190732at2"/>
<organism evidence="2 3">
    <name type="scientific">Azoarcus indigens</name>
    <dbReference type="NCBI Taxonomy" id="29545"/>
    <lineage>
        <taxon>Bacteria</taxon>
        <taxon>Pseudomonadati</taxon>
        <taxon>Pseudomonadota</taxon>
        <taxon>Betaproteobacteria</taxon>
        <taxon>Rhodocyclales</taxon>
        <taxon>Zoogloeaceae</taxon>
        <taxon>Azoarcus</taxon>
    </lineage>
</organism>
<dbReference type="EMBL" id="SNVV01000012">
    <property type="protein sequence ID" value="TDN49309.1"/>
    <property type="molecule type" value="Genomic_DNA"/>
</dbReference>
<dbReference type="PANTHER" id="PTHR43677">
    <property type="entry name" value="SHORT-CHAIN DEHYDROGENASE/REDUCTASE"/>
    <property type="match status" value="1"/>
</dbReference>
<reference evidence="2 3" key="1">
    <citation type="submission" date="2019-03" db="EMBL/GenBank/DDBJ databases">
        <title>Genomic Encyclopedia of Type Strains, Phase IV (KMG-IV): sequencing the most valuable type-strain genomes for metagenomic binning, comparative biology and taxonomic classification.</title>
        <authorList>
            <person name="Goeker M."/>
        </authorList>
    </citation>
    <scope>NUCLEOTIDE SEQUENCE [LARGE SCALE GENOMIC DNA]</scope>
    <source>
        <strain evidence="2 3">DSM 12121</strain>
    </source>
</reference>
<dbReference type="Pfam" id="PF00107">
    <property type="entry name" value="ADH_zinc_N"/>
    <property type="match status" value="1"/>
</dbReference>
<sequence length="327" mass="33900">MRALICDRNEGIAGLRLGELPDPQPAAGELVLRVAAAGVNFYDTLIVQGKYQIKPPLPFAPGGEVAGTVAAVGEGVAGFRIGDRVCAFTSYGGDAELCRARVSQTWRLPQAVDFDSAAAGLVAYGTAWFALHDRGRLAAGETVLVLGAAGGVGLAAVQIAHAAGARVIAAASSPERLALCREAGADLGIEYSRQELKDAVKELTAGRGADVVIDVVGGAFTESALRATAWRGRLLVIGFAAGEIPRLPANLLLLKGCEASGVFWDELLRREPARAAEQVGQVLAGFADGSLRPRISARYPLSRGAEALQMLAGRKAPGKLLITPAEA</sequence>
<dbReference type="GO" id="GO:0016491">
    <property type="term" value="F:oxidoreductase activity"/>
    <property type="evidence" value="ECO:0007669"/>
    <property type="project" value="InterPro"/>
</dbReference>
<feature type="domain" description="Enoyl reductase (ER)" evidence="1">
    <location>
        <begin position="11"/>
        <end position="322"/>
    </location>
</feature>
<dbReference type="PANTHER" id="PTHR43677:SF4">
    <property type="entry name" value="QUINONE OXIDOREDUCTASE-LIKE PROTEIN 2"/>
    <property type="match status" value="1"/>
</dbReference>
<evidence type="ECO:0000313" key="3">
    <source>
        <dbReference type="Proteomes" id="UP000295129"/>
    </source>
</evidence>
<dbReference type="RefSeq" id="WP_133592874.1">
    <property type="nucleotide sequence ID" value="NZ_SNVV01000012.1"/>
</dbReference>
<gene>
    <name evidence="2" type="ORF">C7389_112170</name>
</gene>
<dbReference type="SMART" id="SM00829">
    <property type="entry name" value="PKS_ER"/>
    <property type="match status" value="1"/>
</dbReference>
<proteinExistence type="predicted"/>
<dbReference type="InterPro" id="IPR051397">
    <property type="entry name" value="Zn-ADH-like_protein"/>
</dbReference>
<dbReference type="Gene3D" id="3.40.50.720">
    <property type="entry name" value="NAD(P)-binding Rossmann-like Domain"/>
    <property type="match status" value="1"/>
</dbReference>
<dbReference type="InterPro" id="IPR020843">
    <property type="entry name" value="ER"/>
</dbReference>
<dbReference type="SUPFAM" id="SSF50129">
    <property type="entry name" value="GroES-like"/>
    <property type="match status" value="1"/>
</dbReference>
<dbReference type="InterPro" id="IPR011032">
    <property type="entry name" value="GroES-like_sf"/>
</dbReference>
<dbReference type="InterPro" id="IPR036291">
    <property type="entry name" value="NAD(P)-bd_dom_sf"/>
</dbReference>
<evidence type="ECO:0000313" key="2">
    <source>
        <dbReference type="EMBL" id="TDN49309.1"/>
    </source>
</evidence>
<keyword evidence="3" id="KW-1185">Reference proteome</keyword>